<evidence type="ECO:0000259" key="1">
    <source>
        <dbReference type="Pfam" id="PF14550"/>
    </source>
</evidence>
<evidence type="ECO:0000313" key="2">
    <source>
        <dbReference type="EMBL" id="CAB4204333.1"/>
    </source>
</evidence>
<protein>
    <submittedName>
        <fullName evidence="2">Phage-like element PBSX protein, XkdF</fullName>
    </submittedName>
</protein>
<name>A0A6J5S7A9_9CAUD</name>
<accession>A0A6J5S7A9</accession>
<sequence>MNLPIYDLIINNDENNDAEVSFVALVDSPAIKKDFLAFNEEFINPSKGEGKDEFLTRCISYVINEGKETEQAVAICNSLWEEHFAGAKVSFDYDDTLSTSRGKELAKKEIASGNTVYIISARSDKGAMLGVAKDLGIPDSRVYATGSNKAKVEKIKELGISKHYDNNSDVIKELGSIGEKFMLMAFAIQSENEHIITGALMIPQQLIYRNSEQFGEHYVKFSVETIKQIAIKFSKKGYQKNVNIMHEADMQVEGVTMFESFISDSKRGIKPMEAFKDLPDGTWFGSFYVENPKVWEMVKAGTVKGFSVEGMFDYEKPMSEDQKQLAELREILNSF</sequence>
<dbReference type="Pfam" id="PF14550">
    <property type="entry name" value="Peptidase_S78_2"/>
    <property type="match status" value="1"/>
</dbReference>
<dbReference type="InterPro" id="IPR027924">
    <property type="entry name" value="XkdF"/>
</dbReference>
<feature type="domain" description="Phage-like element PBSX protein XkdF" evidence="1">
    <location>
        <begin position="192"/>
        <end position="311"/>
    </location>
</feature>
<dbReference type="EMBL" id="LR797341">
    <property type="protein sequence ID" value="CAB4204333.1"/>
    <property type="molecule type" value="Genomic_DNA"/>
</dbReference>
<proteinExistence type="predicted"/>
<gene>
    <name evidence="2" type="ORF">UFOVP1384_52</name>
</gene>
<organism evidence="2">
    <name type="scientific">uncultured Caudovirales phage</name>
    <dbReference type="NCBI Taxonomy" id="2100421"/>
    <lineage>
        <taxon>Viruses</taxon>
        <taxon>Duplodnaviria</taxon>
        <taxon>Heunggongvirae</taxon>
        <taxon>Uroviricota</taxon>
        <taxon>Caudoviricetes</taxon>
        <taxon>Peduoviridae</taxon>
        <taxon>Maltschvirus</taxon>
        <taxon>Maltschvirus maltsch</taxon>
    </lineage>
</organism>
<reference evidence="2" key="1">
    <citation type="submission" date="2020-05" db="EMBL/GenBank/DDBJ databases">
        <authorList>
            <person name="Chiriac C."/>
            <person name="Salcher M."/>
            <person name="Ghai R."/>
            <person name="Kavagutti S V."/>
        </authorList>
    </citation>
    <scope>NUCLEOTIDE SEQUENCE</scope>
</reference>